<feature type="signal peptide" evidence="1">
    <location>
        <begin position="1"/>
        <end position="22"/>
    </location>
</feature>
<sequence length="350" mass="39222">MLRKTTIAIALASALPALMCQAVTLQENDNGDYIQLFGEVGVGGHIATNPDYNFNEFYDTKGYVDDSYATLGILGQQGKFLYSLEIDYQRENWLGGSGEFGLHIDKMYVGYAFTPQHWIELGLTDTAFDHYDHFGDFTFNKSVETGEAGDQENTIKYRADLDSLIYGVSYSYEGKHKNGDAQGDIVNGYVGYMSDFFSVVVGAEGRGGSDGISKYGEQRLLGVGARLQVMPKLMLGFNGFVEDEDLATRRAGETFLEYETFRNWGVTVQAKYEFSRAWQVIASYNHEQYESWDVEGPNYDYEGLPPEYGKERTWGSLGATYWPAVNIVLSLEGRVGEAPEAAYAYTRVYF</sequence>
<keyword evidence="3" id="KW-1185">Reference proteome</keyword>
<comment type="caution">
    <text evidence="2">The sequence shown here is derived from an EMBL/GenBank/DDBJ whole genome shotgun (WGS) entry which is preliminary data.</text>
</comment>
<protein>
    <submittedName>
        <fullName evidence="2">Porin</fullName>
    </submittedName>
</protein>
<evidence type="ECO:0000313" key="2">
    <source>
        <dbReference type="EMBL" id="GAA4872943.1"/>
    </source>
</evidence>
<accession>A0ABP9E9R9</accession>
<organism evidence="2 3">
    <name type="scientific">Ferrimonas pelagia</name>
    <dbReference type="NCBI Taxonomy" id="1177826"/>
    <lineage>
        <taxon>Bacteria</taxon>
        <taxon>Pseudomonadati</taxon>
        <taxon>Pseudomonadota</taxon>
        <taxon>Gammaproteobacteria</taxon>
        <taxon>Alteromonadales</taxon>
        <taxon>Ferrimonadaceae</taxon>
        <taxon>Ferrimonas</taxon>
    </lineage>
</organism>
<feature type="chain" id="PRO_5045870771" evidence="1">
    <location>
        <begin position="23"/>
        <end position="350"/>
    </location>
</feature>
<gene>
    <name evidence="2" type="ORF">GCM10023333_02220</name>
</gene>
<evidence type="ECO:0000313" key="3">
    <source>
        <dbReference type="Proteomes" id="UP001499988"/>
    </source>
</evidence>
<reference evidence="3" key="1">
    <citation type="journal article" date="2019" name="Int. J. Syst. Evol. Microbiol.">
        <title>The Global Catalogue of Microorganisms (GCM) 10K type strain sequencing project: providing services to taxonomists for standard genome sequencing and annotation.</title>
        <authorList>
            <consortium name="The Broad Institute Genomics Platform"/>
            <consortium name="The Broad Institute Genome Sequencing Center for Infectious Disease"/>
            <person name="Wu L."/>
            <person name="Ma J."/>
        </authorList>
    </citation>
    <scope>NUCLEOTIDE SEQUENCE [LARGE SCALE GENOMIC DNA]</scope>
    <source>
        <strain evidence="3">JCM 18401</strain>
    </source>
</reference>
<proteinExistence type="predicted"/>
<keyword evidence="1" id="KW-0732">Signal</keyword>
<dbReference type="EMBL" id="BAABJZ010000003">
    <property type="protein sequence ID" value="GAA4872943.1"/>
    <property type="molecule type" value="Genomic_DNA"/>
</dbReference>
<dbReference type="RefSeq" id="WP_345332427.1">
    <property type="nucleotide sequence ID" value="NZ_BAABJZ010000003.1"/>
</dbReference>
<dbReference type="Proteomes" id="UP001499988">
    <property type="component" value="Unassembled WGS sequence"/>
</dbReference>
<dbReference type="SUPFAM" id="SSF56935">
    <property type="entry name" value="Porins"/>
    <property type="match status" value="1"/>
</dbReference>
<evidence type="ECO:0000256" key="1">
    <source>
        <dbReference type="SAM" id="SignalP"/>
    </source>
</evidence>
<name>A0ABP9E9R9_9GAMM</name>